<reference evidence="7 8" key="1">
    <citation type="submission" date="2020-02" db="EMBL/GenBank/DDBJ databases">
        <authorList>
            <person name="Kim Y.B."/>
            <person name="Roh S.W."/>
        </authorList>
    </citation>
    <scope>NUCLEOTIDE SEQUENCE [LARGE SCALE GENOMIC DNA]</scope>
    <source>
        <strain evidence="7 8">DSM 103574</strain>
    </source>
</reference>
<keyword evidence="5 6" id="KW-0119">Carbohydrate metabolism</keyword>
<comment type="function">
    <text evidence="6">Catalyzes the interconversion of beta-pyran and beta-furan forms of D-ribose.</text>
</comment>
<dbReference type="GO" id="GO:0062193">
    <property type="term" value="F:D-ribose pyranase activity"/>
    <property type="evidence" value="ECO:0007669"/>
    <property type="project" value="UniProtKB-EC"/>
</dbReference>
<organism evidence="7 8">
    <name type="scientific">Aminipila butyrica</name>
    <dbReference type="NCBI Taxonomy" id="433296"/>
    <lineage>
        <taxon>Bacteria</taxon>
        <taxon>Bacillati</taxon>
        <taxon>Bacillota</taxon>
        <taxon>Clostridia</taxon>
        <taxon>Peptostreptococcales</taxon>
        <taxon>Anaerovoracaceae</taxon>
        <taxon>Aminipila</taxon>
    </lineage>
</organism>
<dbReference type="InterPro" id="IPR007721">
    <property type="entry name" value="RbsD_FucU"/>
</dbReference>
<evidence type="ECO:0000313" key="8">
    <source>
        <dbReference type="Proteomes" id="UP000466848"/>
    </source>
</evidence>
<dbReference type="GO" id="GO:0048029">
    <property type="term" value="F:monosaccharide binding"/>
    <property type="evidence" value="ECO:0007669"/>
    <property type="project" value="InterPro"/>
</dbReference>
<dbReference type="NCBIfam" id="NF008761">
    <property type="entry name" value="PRK11797.1"/>
    <property type="match status" value="1"/>
</dbReference>
<comment type="similarity">
    <text evidence="6">Belongs to the RbsD / FucU family. RbsD subfamily.</text>
</comment>
<feature type="binding site" evidence="6">
    <location>
        <position position="28"/>
    </location>
    <ligand>
        <name>substrate</name>
    </ligand>
</feature>
<accession>A0A858BXK0</accession>
<dbReference type="Gene3D" id="3.40.1650.10">
    <property type="entry name" value="RbsD-like domain"/>
    <property type="match status" value="1"/>
</dbReference>
<dbReference type="GO" id="GO:0016872">
    <property type="term" value="F:intramolecular lyase activity"/>
    <property type="evidence" value="ECO:0007669"/>
    <property type="project" value="UniProtKB-UniRule"/>
</dbReference>
<evidence type="ECO:0000256" key="6">
    <source>
        <dbReference type="HAMAP-Rule" id="MF_01661"/>
    </source>
</evidence>
<comment type="subunit">
    <text evidence="6">Homodecamer.</text>
</comment>
<dbReference type="PANTHER" id="PTHR37831">
    <property type="entry name" value="D-RIBOSE PYRANASE"/>
    <property type="match status" value="1"/>
</dbReference>
<dbReference type="SUPFAM" id="SSF102546">
    <property type="entry name" value="RbsD-like"/>
    <property type="match status" value="1"/>
</dbReference>
<keyword evidence="4 6" id="KW-0413">Isomerase</keyword>
<dbReference type="EC" id="5.4.99.62" evidence="2 6"/>
<dbReference type="InterPro" id="IPR023750">
    <property type="entry name" value="RbsD-like_sf"/>
</dbReference>
<dbReference type="GO" id="GO:0005829">
    <property type="term" value="C:cytosol"/>
    <property type="evidence" value="ECO:0007669"/>
    <property type="project" value="TreeGrafter"/>
</dbReference>
<keyword evidence="3 6" id="KW-0963">Cytoplasm</keyword>
<comment type="subcellular location">
    <subcellularLocation>
        <location evidence="6">Cytoplasm</location>
    </subcellularLocation>
</comment>
<dbReference type="GO" id="GO:0019303">
    <property type="term" value="P:D-ribose catabolic process"/>
    <property type="evidence" value="ECO:0007669"/>
    <property type="project" value="UniProtKB-UniRule"/>
</dbReference>
<evidence type="ECO:0000256" key="2">
    <source>
        <dbReference type="ARBA" id="ARBA00012862"/>
    </source>
</evidence>
<dbReference type="HAMAP" id="MF_01661">
    <property type="entry name" value="D_rib_pyranase"/>
    <property type="match status" value="1"/>
</dbReference>
<feature type="binding site" evidence="6">
    <location>
        <position position="102"/>
    </location>
    <ligand>
        <name>substrate</name>
    </ligand>
</feature>
<gene>
    <name evidence="6 7" type="primary">rbsD</name>
    <name evidence="7" type="ORF">Ami103574_13005</name>
</gene>
<dbReference type="PANTHER" id="PTHR37831:SF1">
    <property type="entry name" value="D-RIBOSE PYRANASE"/>
    <property type="match status" value="1"/>
</dbReference>
<protein>
    <recommendedName>
        <fullName evidence="2 6">D-ribose pyranase</fullName>
        <ecNumber evidence="2 6">5.4.99.62</ecNumber>
    </recommendedName>
</protein>
<evidence type="ECO:0000256" key="3">
    <source>
        <dbReference type="ARBA" id="ARBA00022490"/>
    </source>
</evidence>
<comment type="catalytic activity">
    <reaction evidence="1 6">
        <text>beta-D-ribopyranose = beta-D-ribofuranose</text>
        <dbReference type="Rhea" id="RHEA:25432"/>
        <dbReference type="ChEBI" id="CHEBI:27476"/>
        <dbReference type="ChEBI" id="CHEBI:47002"/>
        <dbReference type="EC" id="5.4.99.62"/>
    </reaction>
</comment>
<evidence type="ECO:0000313" key="7">
    <source>
        <dbReference type="EMBL" id="QIB70152.1"/>
    </source>
</evidence>
<dbReference type="RefSeq" id="WP_163067391.1">
    <property type="nucleotide sequence ID" value="NZ_CP048649.1"/>
</dbReference>
<keyword evidence="8" id="KW-1185">Reference proteome</keyword>
<proteinExistence type="inferred from homology"/>
<evidence type="ECO:0000256" key="5">
    <source>
        <dbReference type="ARBA" id="ARBA00023277"/>
    </source>
</evidence>
<evidence type="ECO:0000256" key="4">
    <source>
        <dbReference type="ARBA" id="ARBA00023235"/>
    </source>
</evidence>
<comment type="pathway">
    <text evidence="6">Carbohydrate metabolism; D-ribose degradation; D-ribose 5-phosphate from beta-D-ribopyranose: step 1/2.</text>
</comment>
<dbReference type="AlphaFoldDB" id="A0A858BXK0"/>
<evidence type="ECO:0000256" key="1">
    <source>
        <dbReference type="ARBA" id="ARBA00000223"/>
    </source>
</evidence>
<dbReference type="InterPro" id="IPR023064">
    <property type="entry name" value="D-ribose_pyranase"/>
</dbReference>
<sequence>MKKTFLLNSELSYCISKLGHKDSLVIGDAGLPVAEGVQRIDLAVSEGIPSFMQVLEAVLAEQKVEKIFLAEEMRTASKDLHQEVLNLCSQNQVGLEVEYLPHEDFKQQTESCKCAVRTGEFTPYANVILVSGVVF</sequence>
<dbReference type="KEGG" id="abut:Ami103574_13005"/>
<dbReference type="UniPathway" id="UPA00916">
    <property type="reaction ID" value="UER00888"/>
</dbReference>
<dbReference type="EMBL" id="CP048649">
    <property type="protein sequence ID" value="QIB70152.1"/>
    <property type="molecule type" value="Genomic_DNA"/>
</dbReference>
<feature type="active site" description="Proton donor" evidence="6">
    <location>
        <position position="20"/>
    </location>
</feature>
<dbReference type="Pfam" id="PF05025">
    <property type="entry name" value="RbsD_FucU"/>
    <property type="match status" value="1"/>
</dbReference>
<feature type="binding site" evidence="6">
    <location>
        <begin position="124"/>
        <end position="126"/>
    </location>
    <ligand>
        <name>substrate</name>
    </ligand>
</feature>
<name>A0A858BXK0_9FIRM</name>
<dbReference type="Proteomes" id="UP000466848">
    <property type="component" value="Chromosome"/>
</dbReference>